<dbReference type="GO" id="GO:0003723">
    <property type="term" value="F:RNA binding"/>
    <property type="evidence" value="ECO:0007669"/>
    <property type="project" value="InterPro"/>
</dbReference>
<evidence type="ECO:0000256" key="6">
    <source>
        <dbReference type="ARBA" id="ARBA00023163"/>
    </source>
</evidence>
<accession>A0A444UQ57</accession>
<comment type="caution">
    <text evidence="9">The sequence shown here is derived from an EMBL/GenBank/DDBJ whole genome shotgun (WGS) entry which is preliminary data.</text>
</comment>
<reference evidence="9 10" key="1">
    <citation type="submission" date="2019-01" db="EMBL/GenBank/DDBJ databases">
        <title>Draft Genome and Complete Hox-Cluster Characterization of the Sterlet Sturgeon (Acipenser ruthenus).</title>
        <authorList>
            <person name="Wei Q."/>
        </authorList>
    </citation>
    <scope>NUCLEOTIDE SEQUENCE [LARGE SCALE GENOMIC DNA]</scope>
    <source>
        <strain evidence="9">WHYD16114868_AA</strain>
        <tissue evidence="9">Blood</tissue>
    </source>
</reference>
<dbReference type="PROSITE" id="PS50294">
    <property type="entry name" value="WD_REPEATS_REGION"/>
    <property type="match status" value="1"/>
</dbReference>
<keyword evidence="10" id="KW-1185">Reference proteome</keyword>
<keyword evidence="2" id="KW-0690">Ribosome biogenesis</keyword>
<dbReference type="GO" id="GO:0006364">
    <property type="term" value="P:rRNA processing"/>
    <property type="evidence" value="ECO:0007669"/>
    <property type="project" value="UniProtKB-KW"/>
</dbReference>
<dbReference type="Proteomes" id="UP000289886">
    <property type="component" value="Unassembled WGS sequence"/>
</dbReference>
<organism evidence="9 10">
    <name type="scientific">Acipenser ruthenus</name>
    <name type="common">Sterlet sturgeon</name>
    <dbReference type="NCBI Taxonomy" id="7906"/>
    <lineage>
        <taxon>Eukaryota</taxon>
        <taxon>Metazoa</taxon>
        <taxon>Chordata</taxon>
        <taxon>Craniata</taxon>
        <taxon>Vertebrata</taxon>
        <taxon>Euteleostomi</taxon>
        <taxon>Actinopterygii</taxon>
        <taxon>Chondrostei</taxon>
        <taxon>Acipenseriformes</taxon>
        <taxon>Acipenseridae</taxon>
        <taxon>Acipenser</taxon>
    </lineage>
</organism>
<dbReference type="EMBL" id="SCEB01214071">
    <property type="protein sequence ID" value="RXM37291.1"/>
    <property type="molecule type" value="Genomic_DNA"/>
</dbReference>
<dbReference type="Pfam" id="PF23869">
    <property type="entry name" value="Beta-prop_WDR75_1st"/>
    <property type="match status" value="1"/>
</dbReference>
<evidence type="ECO:0000256" key="8">
    <source>
        <dbReference type="PROSITE-ProRule" id="PRU00221"/>
    </source>
</evidence>
<keyword evidence="6" id="KW-0804">Transcription</keyword>
<dbReference type="InterPro" id="IPR053826">
    <property type="entry name" value="WDR75"/>
</dbReference>
<keyword evidence="3" id="KW-0698">rRNA processing</keyword>
<protein>
    <submittedName>
        <fullName evidence="9">WD repeat-containing protein 75</fullName>
    </submittedName>
</protein>
<evidence type="ECO:0000256" key="3">
    <source>
        <dbReference type="ARBA" id="ARBA00022552"/>
    </source>
</evidence>
<feature type="repeat" description="WD" evidence="8">
    <location>
        <begin position="16"/>
        <end position="58"/>
    </location>
</feature>
<dbReference type="PANTHER" id="PTHR44215:SF1">
    <property type="entry name" value="WD REPEAT-CONTAINING PROTEIN 75"/>
    <property type="match status" value="1"/>
</dbReference>
<evidence type="ECO:0000256" key="2">
    <source>
        <dbReference type="ARBA" id="ARBA00022517"/>
    </source>
</evidence>
<evidence type="ECO:0000313" key="10">
    <source>
        <dbReference type="Proteomes" id="UP000289886"/>
    </source>
</evidence>
<comment type="subcellular location">
    <subcellularLocation>
        <location evidence="1">Nucleus</location>
        <location evidence="1">Nucleolus</location>
    </subcellularLocation>
</comment>
<evidence type="ECO:0000256" key="1">
    <source>
        <dbReference type="ARBA" id="ARBA00004604"/>
    </source>
</evidence>
<dbReference type="InterPro" id="IPR036322">
    <property type="entry name" value="WD40_repeat_dom_sf"/>
</dbReference>
<dbReference type="InterPro" id="IPR015943">
    <property type="entry name" value="WD40/YVTN_repeat-like_dom_sf"/>
</dbReference>
<keyword evidence="5" id="KW-0677">Repeat</keyword>
<dbReference type="Gene3D" id="2.130.10.10">
    <property type="entry name" value="YVTN repeat-like/Quinoprotein amine dehydrogenase"/>
    <property type="match status" value="1"/>
</dbReference>
<dbReference type="PROSITE" id="PS50082">
    <property type="entry name" value="WD_REPEATS_2"/>
    <property type="match status" value="1"/>
</dbReference>
<dbReference type="InterPro" id="IPR001680">
    <property type="entry name" value="WD40_rpt"/>
</dbReference>
<gene>
    <name evidence="9" type="ORF">EOD39_3122</name>
</gene>
<keyword evidence="4 8" id="KW-0853">WD repeat</keyword>
<dbReference type="PANTHER" id="PTHR44215">
    <property type="entry name" value="WD REPEAT-CONTAINING PROTEIN 75"/>
    <property type="match status" value="1"/>
</dbReference>
<dbReference type="AlphaFoldDB" id="A0A444UQ57"/>
<dbReference type="GO" id="GO:0032040">
    <property type="term" value="C:small-subunit processome"/>
    <property type="evidence" value="ECO:0007669"/>
    <property type="project" value="InterPro"/>
</dbReference>
<evidence type="ECO:0000256" key="5">
    <source>
        <dbReference type="ARBA" id="ARBA00022737"/>
    </source>
</evidence>
<proteinExistence type="predicted"/>
<evidence type="ECO:0000256" key="4">
    <source>
        <dbReference type="ARBA" id="ARBA00022574"/>
    </source>
</evidence>
<keyword evidence="7" id="KW-0539">Nucleus</keyword>
<dbReference type="GO" id="GO:2000234">
    <property type="term" value="P:positive regulation of rRNA processing"/>
    <property type="evidence" value="ECO:0007669"/>
    <property type="project" value="TreeGrafter"/>
</dbReference>
<name>A0A444UQ57_ACIRT</name>
<evidence type="ECO:0000256" key="7">
    <source>
        <dbReference type="ARBA" id="ARBA00023242"/>
    </source>
</evidence>
<dbReference type="GO" id="GO:0045943">
    <property type="term" value="P:positive regulation of transcription by RNA polymerase I"/>
    <property type="evidence" value="ECO:0007669"/>
    <property type="project" value="InterPro"/>
</dbReference>
<dbReference type="SMART" id="SM00320">
    <property type="entry name" value="WD40"/>
    <property type="match status" value="1"/>
</dbReference>
<sequence length="99" mass="11046">MVKVYSTATEECVHVLQGHTNLVTGIALNPTNHLQVYSCSVDGTIKLWDFTDSILIKTFKVGYKLLALYTSKAHKGCVFIIIPKENDEALGNYKKKSKL</sequence>
<dbReference type="SUPFAM" id="SSF50978">
    <property type="entry name" value="WD40 repeat-like"/>
    <property type="match status" value="1"/>
</dbReference>
<evidence type="ECO:0000313" key="9">
    <source>
        <dbReference type="EMBL" id="RXM37291.1"/>
    </source>
</evidence>